<dbReference type="Proteomes" id="UP000039021">
    <property type="component" value="Unassembled WGS sequence"/>
</dbReference>
<sequence length="39" mass="4100">MSWSVTKPDEPPRTSVIGADRASTSSQSPAKSPNVRIAS</sequence>
<dbReference type="EMBL" id="CSBK01002459">
    <property type="protein sequence ID" value="COZ85170.1"/>
    <property type="molecule type" value="Genomic_DNA"/>
</dbReference>
<evidence type="ECO:0000313" key="2">
    <source>
        <dbReference type="EMBL" id="COZ85170.1"/>
    </source>
</evidence>
<reference evidence="3" key="1">
    <citation type="submission" date="2015-03" db="EMBL/GenBank/DDBJ databases">
        <authorList>
            <consortium name="Pathogen Informatics"/>
        </authorList>
    </citation>
    <scope>NUCLEOTIDE SEQUENCE [LARGE SCALE GENOMIC DNA]</scope>
    <source>
        <strain evidence="3">N09902308</strain>
    </source>
</reference>
<accession>A0A916LG69</accession>
<evidence type="ECO:0000256" key="1">
    <source>
        <dbReference type="SAM" id="MobiDB-lite"/>
    </source>
</evidence>
<comment type="caution">
    <text evidence="2">The sequence shown here is derived from an EMBL/GenBank/DDBJ whole genome shotgun (WGS) entry which is preliminary data.</text>
</comment>
<gene>
    <name evidence="2" type="ORF">ERS007739_04192</name>
</gene>
<protein>
    <submittedName>
        <fullName evidence="2">Uncharacterized protein</fullName>
    </submittedName>
</protein>
<proteinExistence type="predicted"/>
<name>A0A916LG69_MYCTX</name>
<evidence type="ECO:0000313" key="3">
    <source>
        <dbReference type="Proteomes" id="UP000039021"/>
    </source>
</evidence>
<feature type="compositionally biased region" description="Polar residues" evidence="1">
    <location>
        <begin position="22"/>
        <end position="31"/>
    </location>
</feature>
<dbReference type="AlphaFoldDB" id="A0A916LG69"/>
<feature type="region of interest" description="Disordered" evidence="1">
    <location>
        <begin position="1"/>
        <end position="39"/>
    </location>
</feature>
<organism evidence="2 3">
    <name type="scientific">Mycobacterium tuberculosis</name>
    <dbReference type="NCBI Taxonomy" id="1773"/>
    <lineage>
        <taxon>Bacteria</taxon>
        <taxon>Bacillati</taxon>
        <taxon>Actinomycetota</taxon>
        <taxon>Actinomycetes</taxon>
        <taxon>Mycobacteriales</taxon>
        <taxon>Mycobacteriaceae</taxon>
        <taxon>Mycobacterium</taxon>
        <taxon>Mycobacterium tuberculosis complex</taxon>
    </lineage>
</organism>